<dbReference type="InterPro" id="IPR036291">
    <property type="entry name" value="NAD(P)-bd_dom_sf"/>
</dbReference>
<name>A0ABR9N344_9MICO</name>
<evidence type="ECO:0000313" key="1">
    <source>
        <dbReference type="EMBL" id="MBE1878072.1"/>
    </source>
</evidence>
<dbReference type="Gene3D" id="3.40.50.720">
    <property type="entry name" value="NAD(P)-binding Rossmann-like Domain"/>
    <property type="match status" value="1"/>
</dbReference>
<dbReference type="PANTHER" id="PTHR43162:SF1">
    <property type="entry name" value="PRESTALK A DIFFERENTIATION PROTEIN A"/>
    <property type="match status" value="1"/>
</dbReference>
<comment type="caution">
    <text evidence="1">The sequence shown here is derived from an EMBL/GenBank/DDBJ whole genome shotgun (WGS) entry which is preliminary data.</text>
</comment>
<dbReference type="PANTHER" id="PTHR43162">
    <property type="match status" value="1"/>
</dbReference>
<dbReference type="Gene3D" id="3.90.25.10">
    <property type="entry name" value="UDP-galactose 4-epimerase, domain 1"/>
    <property type="match status" value="1"/>
</dbReference>
<gene>
    <name evidence="1" type="ORF">IHE71_20485</name>
</gene>
<organism evidence="1 2">
    <name type="scientific">Myceligenerans pegani</name>
    <dbReference type="NCBI Taxonomy" id="2776917"/>
    <lineage>
        <taxon>Bacteria</taxon>
        <taxon>Bacillati</taxon>
        <taxon>Actinomycetota</taxon>
        <taxon>Actinomycetes</taxon>
        <taxon>Micrococcales</taxon>
        <taxon>Promicromonosporaceae</taxon>
        <taxon>Myceligenerans</taxon>
    </lineage>
</organism>
<sequence>METEAQTLTYAVIGATGKSGRRVADLLETEGYDIRRLARGTSPRFDWEEPEGWERALRGVDRLYVTYVPDLAAPGSDAAITRLVEVAREAEVGRVVLLSGRGEQGARRCEEIVLGSGIPATVVSASWFTQNFTEGALSGALQSGFLAIAAGQMREPFVDVDDVAAVVVTVLTRDGHEGHRYELTGPEPLTFGEVAALLTELTGRDIRYVPMDFDEFHAAVLQEAGPETATLLTELCREVFDGRNEKPTDGVREILGRAPRGVRAVLADALTAARRA</sequence>
<dbReference type="RefSeq" id="WP_192864622.1">
    <property type="nucleotide sequence ID" value="NZ_JADAQT010000107.1"/>
</dbReference>
<protein>
    <submittedName>
        <fullName evidence="1">NmrA family NAD(P)-binding protein</fullName>
    </submittedName>
</protein>
<accession>A0ABR9N344</accession>
<dbReference type="InterPro" id="IPR051604">
    <property type="entry name" value="Ergot_Alk_Oxidoreductase"/>
</dbReference>
<evidence type="ECO:0000313" key="2">
    <source>
        <dbReference type="Proteomes" id="UP000625527"/>
    </source>
</evidence>
<dbReference type="EMBL" id="JADAQT010000107">
    <property type="protein sequence ID" value="MBE1878072.1"/>
    <property type="molecule type" value="Genomic_DNA"/>
</dbReference>
<dbReference type="SUPFAM" id="SSF51735">
    <property type="entry name" value="NAD(P)-binding Rossmann-fold domains"/>
    <property type="match status" value="1"/>
</dbReference>
<proteinExistence type="predicted"/>
<reference evidence="1 2" key="1">
    <citation type="submission" date="2020-10" db="EMBL/GenBank/DDBJ databases">
        <title>Myceligenerans pegani sp. nov., an endophytic actinomycete isolated from Peganum harmala L. in Xinjiang, China.</title>
        <authorList>
            <person name="Xin L."/>
        </authorList>
    </citation>
    <scope>NUCLEOTIDE SEQUENCE [LARGE SCALE GENOMIC DNA]</scope>
    <source>
        <strain evidence="1 2">TRM65318</strain>
    </source>
</reference>
<keyword evidence="2" id="KW-1185">Reference proteome</keyword>
<dbReference type="Proteomes" id="UP000625527">
    <property type="component" value="Unassembled WGS sequence"/>
</dbReference>